<protein>
    <submittedName>
        <fullName evidence="1">Uncharacterized protein</fullName>
    </submittedName>
</protein>
<comment type="caution">
    <text evidence="1">The sequence shown here is derived from an EMBL/GenBank/DDBJ whole genome shotgun (WGS) entry which is preliminary data.</text>
</comment>
<dbReference type="EMBL" id="LAZR01032874">
    <property type="protein sequence ID" value="KKL49675.1"/>
    <property type="molecule type" value="Genomic_DNA"/>
</dbReference>
<dbReference type="AlphaFoldDB" id="A0A0F9EXG0"/>
<reference evidence="1" key="1">
    <citation type="journal article" date="2015" name="Nature">
        <title>Complex archaea that bridge the gap between prokaryotes and eukaryotes.</title>
        <authorList>
            <person name="Spang A."/>
            <person name="Saw J.H."/>
            <person name="Jorgensen S.L."/>
            <person name="Zaremba-Niedzwiedzka K."/>
            <person name="Martijn J."/>
            <person name="Lind A.E."/>
            <person name="van Eijk R."/>
            <person name="Schleper C."/>
            <person name="Guy L."/>
            <person name="Ettema T.J."/>
        </authorList>
    </citation>
    <scope>NUCLEOTIDE SEQUENCE</scope>
</reference>
<evidence type="ECO:0000313" key="1">
    <source>
        <dbReference type="EMBL" id="KKL49675.1"/>
    </source>
</evidence>
<sequence length="138" mass="15982">MPRGITFGDHKTYRLRKYYGAWIERTLLTASNTVSNPCDRLRILHFMENLKVPAIEDPGRIPCGDLQKIGKMSRFPDKTACLLVMMRHLVMTWWECNEDNPGGVESLLIELDELLDNYRYIEVIGKPEIGYHIEVDAI</sequence>
<organism evidence="1">
    <name type="scientific">marine sediment metagenome</name>
    <dbReference type="NCBI Taxonomy" id="412755"/>
    <lineage>
        <taxon>unclassified sequences</taxon>
        <taxon>metagenomes</taxon>
        <taxon>ecological metagenomes</taxon>
    </lineage>
</organism>
<gene>
    <name evidence="1" type="ORF">LCGC14_2313140</name>
</gene>
<proteinExistence type="predicted"/>
<name>A0A0F9EXG0_9ZZZZ</name>
<accession>A0A0F9EXG0</accession>